<accession>A0A642VBJ6</accession>
<feature type="compositionally biased region" description="Polar residues" evidence="1">
    <location>
        <begin position="1"/>
        <end position="24"/>
    </location>
</feature>
<name>A0A642VBJ6_9ASCO</name>
<comment type="caution">
    <text evidence="2">The sequence shown here is derived from an EMBL/GenBank/DDBJ whole genome shotgun (WGS) entry which is preliminary data.</text>
</comment>
<organism evidence="2 3">
    <name type="scientific">Trichomonascus ciferrii</name>
    <dbReference type="NCBI Taxonomy" id="44093"/>
    <lineage>
        <taxon>Eukaryota</taxon>
        <taxon>Fungi</taxon>
        <taxon>Dikarya</taxon>
        <taxon>Ascomycota</taxon>
        <taxon>Saccharomycotina</taxon>
        <taxon>Dipodascomycetes</taxon>
        <taxon>Dipodascales</taxon>
        <taxon>Trichomonascaceae</taxon>
        <taxon>Trichomonascus</taxon>
        <taxon>Trichomonascus ciferrii complex</taxon>
    </lineage>
</organism>
<dbReference type="VEuPathDB" id="FungiDB:TRICI_000654"/>
<evidence type="ECO:0000256" key="1">
    <source>
        <dbReference type="SAM" id="MobiDB-lite"/>
    </source>
</evidence>
<protein>
    <submittedName>
        <fullName evidence="2">Uncharacterized protein</fullName>
    </submittedName>
</protein>
<evidence type="ECO:0000313" key="2">
    <source>
        <dbReference type="EMBL" id="KAA8917203.1"/>
    </source>
</evidence>
<feature type="region of interest" description="Disordered" evidence="1">
    <location>
        <begin position="1"/>
        <end position="38"/>
    </location>
</feature>
<dbReference type="AlphaFoldDB" id="A0A642VBJ6"/>
<feature type="compositionally biased region" description="Basic and acidic residues" evidence="1">
    <location>
        <begin position="141"/>
        <end position="152"/>
    </location>
</feature>
<sequence length="176" mass="19085">MSAGASSNNDRPTTAVTADNTASGNALAATVDSKKPRMAAKKAALKLVLKSVHFAGPAAQHRRRNHHQQNLGQKDEPPAPVGVPTLDEPHQQDHGQGAKAELRGEGVEAVPVVCEEHELADGRRMRAGGVVHELLEAEKRRQLVEHHDESHGGYKSSQQRLGEHRVKEPQSEEPRP</sequence>
<feature type="region of interest" description="Disordered" evidence="1">
    <location>
        <begin position="56"/>
        <end position="106"/>
    </location>
</feature>
<reference evidence="2" key="1">
    <citation type="journal article" date="2019" name="G3 (Bethesda)">
        <title>Genome Assemblies of Two Rare Opportunistic Yeast Pathogens: Diutina rugosa (syn. Candida rugosa) and Trichomonascus ciferrii (syn. Candida ciferrii).</title>
        <authorList>
            <person name="Mixao V."/>
            <person name="Saus E."/>
            <person name="Hansen A.P."/>
            <person name="Lass-Florl C."/>
            <person name="Gabaldon T."/>
        </authorList>
    </citation>
    <scope>NUCLEOTIDE SEQUENCE</scope>
    <source>
        <strain evidence="2">CBS 4856</strain>
    </source>
</reference>
<proteinExistence type="predicted"/>
<gene>
    <name evidence="2" type="ORF">TRICI_000654</name>
</gene>
<evidence type="ECO:0000313" key="3">
    <source>
        <dbReference type="Proteomes" id="UP000761534"/>
    </source>
</evidence>
<dbReference type="EMBL" id="SWFS01000055">
    <property type="protein sequence ID" value="KAA8917203.1"/>
    <property type="molecule type" value="Genomic_DNA"/>
</dbReference>
<feature type="compositionally biased region" description="Basic and acidic residues" evidence="1">
    <location>
        <begin position="161"/>
        <end position="176"/>
    </location>
</feature>
<keyword evidence="3" id="KW-1185">Reference proteome</keyword>
<feature type="region of interest" description="Disordered" evidence="1">
    <location>
        <begin position="141"/>
        <end position="176"/>
    </location>
</feature>
<dbReference type="Proteomes" id="UP000761534">
    <property type="component" value="Unassembled WGS sequence"/>
</dbReference>